<feature type="region of interest" description="Disordered" evidence="1">
    <location>
        <begin position="88"/>
        <end position="108"/>
    </location>
</feature>
<sequence length="108" mass="11550">LANPEMNFLYVTSILTITAVMLNQAVEVFGAVSLLPINSRPDEPCRHRNTPTPKRPIKLGRRTLNIGGPVGIEPHSIAIARRANGIRPDTGTEAGVSGGTNMNGHCCH</sequence>
<feature type="compositionally biased region" description="Polar residues" evidence="1">
    <location>
        <begin position="99"/>
        <end position="108"/>
    </location>
</feature>
<dbReference type="VEuPathDB" id="FungiDB:PSTT_00263"/>
<evidence type="ECO:0000256" key="1">
    <source>
        <dbReference type="SAM" id="MobiDB-lite"/>
    </source>
</evidence>
<reference evidence="2" key="1">
    <citation type="submission" date="2017-12" db="EMBL/GenBank/DDBJ databases">
        <title>Gene loss provides genomic basis for host adaptation in cereal stripe rust fungi.</title>
        <authorList>
            <person name="Xia C."/>
        </authorList>
    </citation>
    <scope>NUCLEOTIDE SEQUENCE [LARGE SCALE GENOMIC DNA]</scope>
    <source>
        <strain evidence="2">93-210</strain>
    </source>
</reference>
<dbReference type="EMBL" id="PKSL01000001">
    <property type="protein sequence ID" value="POW17908.1"/>
    <property type="molecule type" value="Genomic_DNA"/>
</dbReference>
<organism evidence="2 3">
    <name type="scientific">Puccinia striiformis</name>
    <dbReference type="NCBI Taxonomy" id="27350"/>
    <lineage>
        <taxon>Eukaryota</taxon>
        <taxon>Fungi</taxon>
        <taxon>Dikarya</taxon>
        <taxon>Basidiomycota</taxon>
        <taxon>Pucciniomycotina</taxon>
        <taxon>Pucciniomycetes</taxon>
        <taxon>Pucciniales</taxon>
        <taxon>Pucciniaceae</taxon>
        <taxon>Puccinia</taxon>
    </lineage>
</organism>
<dbReference type="Proteomes" id="UP000239156">
    <property type="component" value="Unassembled WGS sequence"/>
</dbReference>
<name>A0A2S4W820_9BASI</name>
<comment type="caution">
    <text evidence="2">The sequence shown here is derived from an EMBL/GenBank/DDBJ whole genome shotgun (WGS) entry which is preliminary data.</text>
</comment>
<feature type="non-terminal residue" evidence="2">
    <location>
        <position position="1"/>
    </location>
</feature>
<gene>
    <name evidence="2" type="ORF">PSTT_00263</name>
</gene>
<keyword evidence="3" id="KW-1185">Reference proteome</keyword>
<protein>
    <submittedName>
        <fullName evidence="2">Uncharacterized protein</fullName>
    </submittedName>
</protein>
<accession>A0A2S4W820</accession>
<dbReference type="VEuPathDB" id="FungiDB:PSHT_05818"/>
<dbReference type="AlphaFoldDB" id="A0A2S4W820"/>
<evidence type="ECO:0000313" key="3">
    <source>
        <dbReference type="Proteomes" id="UP000239156"/>
    </source>
</evidence>
<proteinExistence type="predicted"/>
<evidence type="ECO:0000313" key="2">
    <source>
        <dbReference type="EMBL" id="POW17908.1"/>
    </source>
</evidence>